<name>A0ABN6PN70_9BURK</name>
<feature type="domain" description="2Fe-2S ferredoxin-type" evidence="1">
    <location>
        <begin position="37"/>
        <end position="122"/>
    </location>
</feature>
<sequence>MDWVLDGAQRAGWASGRLHREYFAAPPAAATTESDGFELVLAGTGRRLRVETGETVVEVLHRAGVDLPVSCEQGLCGTCEVAVLEGIPDHRDHFLTPEEKASGWRFLLCCSRSKSTCLVLEL</sequence>
<proteinExistence type="predicted"/>
<evidence type="ECO:0000313" key="2">
    <source>
        <dbReference type="EMBL" id="BDI06023.1"/>
    </source>
</evidence>
<dbReference type="PROSITE" id="PS51085">
    <property type="entry name" value="2FE2S_FER_2"/>
    <property type="match status" value="1"/>
</dbReference>
<dbReference type="Proteomes" id="UP001057498">
    <property type="component" value="Chromosome"/>
</dbReference>
<dbReference type="InterPro" id="IPR001041">
    <property type="entry name" value="2Fe-2S_ferredoxin-type"/>
</dbReference>
<dbReference type="PROSITE" id="PS00197">
    <property type="entry name" value="2FE2S_FER_1"/>
    <property type="match status" value="1"/>
</dbReference>
<gene>
    <name evidence="2" type="ORF">CATMQ487_29930</name>
</gene>
<dbReference type="SUPFAM" id="SSF54292">
    <property type="entry name" value="2Fe-2S ferredoxin-like"/>
    <property type="match status" value="1"/>
</dbReference>
<keyword evidence="3" id="KW-1185">Reference proteome</keyword>
<dbReference type="InterPro" id="IPR006058">
    <property type="entry name" value="2Fe2S_fd_BS"/>
</dbReference>
<dbReference type="PANTHER" id="PTHR30212:SF2">
    <property type="entry name" value="PROTEIN YIIM"/>
    <property type="match status" value="1"/>
</dbReference>
<reference evidence="2" key="1">
    <citation type="submission" date="2022-04" db="EMBL/GenBank/DDBJ databases">
        <title>Whole genome sequence of Sphaerotilus sp. FB-5.</title>
        <authorList>
            <person name="Takeda M."/>
            <person name="Narihara S."/>
            <person name="Akimoto M."/>
            <person name="Akimoto R."/>
            <person name="Nishiyashiki S."/>
            <person name="Murakami T."/>
        </authorList>
    </citation>
    <scope>NUCLEOTIDE SEQUENCE</scope>
    <source>
        <strain evidence="2">FB-5</strain>
    </source>
</reference>
<dbReference type="InterPro" id="IPR012675">
    <property type="entry name" value="Beta-grasp_dom_sf"/>
</dbReference>
<accession>A0ABN6PN70</accession>
<dbReference type="Pfam" id="PF00111">
    <property type="entry name" value="Fer2"/>
    <property type="match status" value="1"/>
</dbReference>
<protein>
    <recommendedName>
        <fullName evidence="1">2Fe-2S ferredoxin-type domain-containing protein</fullName>
    </recommendedName>
</protein>
<dbReference type="PANTHER" id="PTHR30212">
    <property type="entry name" value="PROTEIN YIIM"/>
    <property type="match status" value="1"/>
</dbReference>
<organism evidence="2 3">
    <name type="scientific">Sphaerotilus microaerophilus</name>
    <dbReference type="NCBI Taxonomy" id="2914710"/>
    <lineage>
        <taxon>Bacteria</taxon>
        <taxon>Pseudomonadati</taxon>
        <taxon>Pseudomonadota</taxon>
        <taxon>Betaproteobacteria</taxon>
        <taxon>Burkholderiales</taxon>
        <taxon>Sphaerotilaceae</taxon>
        <taxon>Sphaerotilus</taxon>
    </lineage>
</organism>
<dbReference type="Gene3D" id="3.10.20.30">
    <property type="match status" value="1"/>
</dbReference>
<dbReference type="EMBL" id="AP025730">
    <property type="protein sequence ID" value="BDI06023.1"/>
    <property type="molecule type" value="Genomic_DNA"/>
</dbReference>
<dbReference type="InterPro" id="IPR036010">
    <property type="entry name" value="2Fe-2S_ferredoxin-like_sf"/>
</dbReference>
<dbReference type="InterPro" id="IPR052353">
    <property type="entry name" value="Benzoxazolinone_Detox_Enz"/>
</dbReference>
<dbReference type="CDD" id="cd00207">
    <property type="entry name" value="fer2"/>
    <property type="match status" value="1"/>
</dbReference>
<evidence type="ECO:0000259" key="1">
    <source>
        <dbReference type="PROSITE" id="PS51085"/>
    </source>
</evidence>
<evidence type="ECO:0000313" key="3">
    <source>
        <dbReference type="Proteomes" id="UP001057498"/>
    </source>
</evidence>